<feature type="region of interest" description="Disordered" evidence="1">
    <location>
        <begin position="70"/>
        <end position="112"/>
    </location>
</feature>
<name>C1EJ84_MICCC</name>
<evidence type="ECO:0000313" key="2">
    <source>
        <dbReference type="EMBL" id="ACO67994.1"/>
    </source>
</evidence>
<dbReference type="KEGG" id="mis:MICPUN_106624"/>
<feature type="compositionally biased region" description="Basic and acidic residues" evidence="1">
    <location>
        <begin position="43"/>
        <end position="53"/>
    </location>
</feature>
<gene>
    <name evidence="2" type="ORF">MICPUN_106624</name>
</gene>
<reference evidence="2 3" key="1">
    <citation type="journal article" date="2009" name="Science">
        <title>Green evolution and dynamic adaptations revealed by genomes of the marine picoeukaryotes Micromonas.</title>
        <authorList>
            <person name="Worden A.Z."/>
            <person name="Lee J.H."/>
            <person name="Mock T."/>
            <person name="Rouze P."/>
            <person name="Simmons M.P."/>
            <person name="Aerts A.L."/>
            <person name="Allen A.E."/>
            <person name="Cuvelier M.L."/>
            <person name="Derelle E."/>
            <person name="Everett M.V."/>
            <person name="Foulon E."/>
            <person name="Grimwood J."/>
            <person name="Gundlach H."/>
            <person name="Henrissat B."/>
            <person name="Napoli C."/>
            <person name="McDonald S.M."/>
            <person name="Parker M.S."/>
            <person name="Rombauts S."/>
            <person name="Salamov A."/>
            <person name="Von Dassow P."/>
            <person name="Badger J.H."/>
            <person name="Coutinho P.M."/>
            <person name="Demir E."/>
            <person name="Dubchak I."/>
            <person name="Gentemann C."/>
            <person name="Eikrem W."/>
            <person name="Gready J.E."/>
            <person name="John U."/>
            <person name="Lanier W."/>
            <person name="Lindquist E.A."/>
            <person name="Lucas S."/>
            <person name="Mayer K.F."/>
            <person name="Moreau H."/>
            <person name="Not F."/>
            <person name="Otillar R."/>
            <person name="Panaud O."/>
            <person name="Pangilinan J."/>
            <person name="Paulsen I."/>
            <person name="Piegu B."/>
            <person name="Poliakov A."/>
            <person name="Robbens S."/>
            <person name="Schmutz J."/>
            <person name="Toulza E."/>
            <person name="Wyss T."/>
            <person name="Zelensky A."/>
            <person name="Zhou K."/>
            <person name="Armbrust E.V."/>
            <person name="Bhattacharya D."/>
            <person name="Goodenough U.W."/>
            <person name="Van de Peer Y."/>
            <person name="Grigoriev I.V."/>
        </authorList>
    </citation>
    <scope>NUCLEOTIDE SEQUENCE [LARGE SCALE GENOMIC DNA]</scope>
    <source>
        <strain evidence="3">RCC299 / NOUM17</strain>
    </source>
</reference>
<accession>C1EJ84</accession>
<sequence>MDAEGYDAAVEAADRRIAQLMLDLGRLVDKQASQSGSAGAGHIAERVKRESDSAVRRGYSSAAKEWEELFGAGGDTDEEVERSSSRLPTPTARTTTSMFPPPSIAVASTRGDTEVATRYRSTVDASHPQNASSSTRVSSFPVLRRAIETILADSSPSAIDGALENERRTTFAMRRGFAELVERRRVAQIESLPTPPTPRVEVVFHRGVQTDPDLCTQPAPKTSKTLEDVYIDPALLEETSTHRTVRGKSCNETQRPPWGGGGGRKPRKETVGGGWKRVDANKPKEDRFEPIQMADAPKKLSRFEARCAFAVSRHLAGLIEARRREVLDDWGCEHSHGFEGVELFVRVEARELTDPDEAENARRRGVFVGAGDRVFVPLEGHHVRRVRLYLGHPMSCLGVGKPGHVFLGSVRVDYDNAGRGELPELCRACVCRKKLEGSDSFRKKRGWKAAVGDVCGSLVLNSRLGVECSSDIRFMIACLRRSVLGEGSADGDDGNTILTSAGSTKLGATKLGATSGGRGLANCCDSADLRRRRSESGTTIFSDDGSHVCPGFISCPVADEKDASPRSVGVAETLRSTDSVSSLSSTSLSLSLRPVLIADALVSIVAAAVPPNGVVDDGDAAPSDTLGLRVPCQGNLNPPRSSGEIDIGETFSFCRLLAMSSLSARFGDAPKARVGCTSSSGPRNDSDRWRFGGILTPRLVSANW</sequence>
<dbReference type="InParanoid" id="C1EJ84"/>
<keyword evidence="3" id="KW-1185">Reference proteome</keyword>
<dbReference type="AlphaFoldDB" id="C1EJ84"/>
<evidence type="ECO:0000313" key="3">
    <source>
        <dbReference type="Proteomes" id="UP000002009"/>
    </source>
</evidence>
<organism evidence="2 3">
    <name type="scientific">Micromonas commoda (strain RCC299 / NOUM17 / CCMP2709)</name>
    <name type="common">Picoplanktonic green alga</name>
    <dbReference type="NCBI Taxonomy" id="296587"/>
    <lineage>
        <taxon>Eukaryota</taxon>
        <taxon>Viridiplantae</taxon>
        <taxon>Chlorophyta</taxon>
        <taxon>Mamiellophyceae</taxon>
        <taxon>Mamiellales</taxon>
        <taxon>Mamiellaceae</taxon>
        <taxon>Micromonas</taxon>
    </lineage>
</organism>
<protein>
    <submittedName>
        <fullName evidence="2">Uncharacterized protein</fullName>
    </submittedName>
</protein>
<dbReference type="OMA" id="FEERCAV"/>
<dbReference type="EMBL" id="CP001334">
    <property type="protein sequence ID" value="ACO67994.1"/>
    <property type="molecule type" value="Genomic_DNA"/>
</dbReference>
<dbReference type="GeneID" id="8249669"/>
<evidence type="ECO:0000256" key="1">
    <source>
        <dbReference type="SAM" id="MobiDB-lite"/>
    </source>
</evidence>
<proteinExistence type="predicted"/>
<feature type="compositionally biased region" description="Polar residues" evidence="1">
    <location>
        <begin position="85"/>
        <end position="98"/>
    </location>
</feature>
<dbReference type="RefSeq" id="XP_002506736.1">
    <property type="nucleotide sequence ID" value="XM_002506690.1"/>
</dbReference>
<dbReference type="Proteomes" id="UP000002009">
    <property type="component" value="Chromosome 16"/>
</dbReference>
<feature type="region of interest" description="Disordered" evidence="1">
    <location>
        <begin position="241"/>
        <end position="283"/>
    </location>
</feature>
<feature type="region of interest" description="Disordered" evidence="1">
    <location>
        <begin position="33"/>
        <end position="53"/>
    </location>
</feature>